<evidence type="ECO:0000259" key="7">
    <source>
        <dbReference type="PROSITE" id="PS50240"/>
    </source>
</evidence>
<accession>B4IX50</accession>
<dbReference type="PANTHER" id="PTHR24276">
    <property type="entry name" value="POLYSERASE-RELATED"/>
    <property type="match status" value="1"/>
</dbReference>
<dbReference type="MEROPS" id="S01.A16"/>
<dbReference type="PANTHER" id="PTHR24276:SF98">
    <property type="entry name" value="FI18310P1-RELATED"/>
    <property type="match status" value="1"/>
</dbReference>
<organism evidence="9">
    <name type="scientific">Drosophila grimshawi</name>
    <name type="common">Hawaiian fruit fly</name>
    <name type="synonym">Idiomyia grimshawi</name>
    <dbReference type="NCBI Taxonomy" id="7222"/>
    <lineage>
        <taxon>Eukaryota</taxon>
        <taxon>Metazoa</taxon>
        <taxon>Ecdysozoa</taxon>
        <taxon>Arthropoda</taxon>
        <taxon>Hexapoda</taxon>
        <taxon>Insecta</taxon>
        <taxon>Pterygota</taxon>
        <taxon>Neoptera</taxon>
        <taxon>Endopterygota</taxon>
        <taxon>Diptera</taxon>
        <taxon>Brachycera</taxon>
        <taxon>Muscomorpha</taxon>
        <taxon>Ephydroidea</taxon>
        <taxon>Drosophilidae</taxon>
        <taxon>Drosophila</taxon>
        <taxon>Hawaiian Drosophila</taxon>
    </lineage>
</organism>
<evidence type="ECO:0000256" key="2">
    <source>
        <dbReference type="ARBA" id="ARBA00022729"/>
    </source>
</evidence>
<dbReference type="InterPro" id="IPR043504">
    <property type="entry name" value="Peptidase_S1_PA_chymotrypsin"/>
</dbReference>
<dbReference type="PhylomeDB" id="B4IX50"/>
<keyword evidence="3 6" id="KW-0378">Hydrolase</keyword>
<sequence>MPQLVQVLQPDGVCGGTLVNQNWVLTAAHCVDGSSASNFVVIGGTTRQNGSDGVRRSVSSIQVAPNFNRRTMNRDAALLSGTGQWQITRSMVCAGKPFQRDSCDGDSGGPMVYRGELIGIVSFGNECATLEPGVYTSVPVIRRWFLDIMAEYS</sequence>
<evidence type="ECO:0000256" key="4">
    <source>
        <dbReference type="ARBA" id="ARBA00022825"/>
    </source>
</evidence>
<dbReference type="InterPro" id="IPR050430">
    <property type="entry name" value="Peptidase_S1"/>
</dbReference>
<dbReference type="eggNOG" id="KOG3627">
    <property type="taxonomic scope" value="Eukaryota"/>
</dbReference>
<dbReference type="Gene3D" id="2.40.10.10">
    <property type="entry name" value="Trypsin-like serine proteases"/>
    <property type="match status" value="2"/>
</dbReference>
<keyword evidence="1 6" id="KW-0645">Protease</keyword>
<dbReference type="GO" id="GO:0006508">
    <property type="term" value="P:proteolysis"/>
    <property type="evidence" value="ECO:0007669"/>
    <property type="project" value="UniProtKB-KW"/>
</dbReference>
<dbReference type="PROSITE" id="PS50240">
    <property type="entry name" value="TRYPSIN_DOM"/>
    <property type="match status" value="1"/>
</dbReference>
<keyword evidence="2" id="KW-0732">Signal</keyword>
<dbReference type="PROSITE" id="PS00135">
    <property type="entry name" value="TRYPSIN_SER"/>
    <property type="match status" value="1"/>
</dbReference>
<dbReference type="FunFam" id="2.40.10.10:FF:000068">
    <property type="entry name" value="transmembrane protease serine 2"/>
    <property type="match status" value="1"/>
</dbReference>
<keyword evidence="9" id="KW-1185">Reference proteome</keyword>
<keyword evidence="5" id="KW-1015">Disulfide bond</keyword>
<dbReference type="SUPFAM" id="SSF50494">
    <property type="entry name" value="Trypsin-like serine proteases"/>
    <property type="match status" value="1"/>
</dbReference>
<dbReference type="SMART" id="SM00020">
    <property type="entry name" value="Tryp_SPc"/>
    <property type="match status" value="1"/>
</dbReference>
<keyword evidence="4 6" id="KW-0720">Serine protease</keyword>
<dbReference type="InterPro" id="IPR009003">
    <property type="entry name" value="Peptidase_S1_PA"/>
</dbReference>
<dbReference type="EMBL" id="CH916366">
    <property type="protein sequence ID" value="EDV96356.1"/>
    <property type="molecule type" value="Genomic_DNA"/>
</dbReference>
<dbReference type="OMA" id="NECHGMI"/>
<evidence type="ECO:0000313" key="9">
    <source>
        <dbReference type="Proteomes" id="UP000001070"/>
    </source>
</evidence>
<protein>
    <submittedName>
        <fullName evidence="8">GH15249</fullName>
    </submittedName>
</protein>
<dbReference type="Proteomes" id="UP000001070">
    <property type="component" value="Unassembled WGS sequence"/>
</dbReference>
<proteinExistence type="predicted"/>
<evidence type="ECO:0000256" key="1">
    <source>
        <dbReference type="ARBA" id="ARBA00022670"/>
    </source>
</evidence>
<dbReference type="Pfam" id="PF00089">
    <property type="entry name" value="Trypsin"/>
    <property type="match status" value="1"/>
</dbReference>
<dbReference type="STRING" id="7222.B4IX50"/>
<dbReference type="PROSITE" id="PS00134">
    <property type="entry name" value="TRYPSIN_HIS"/>
    <property type="match status" value="1"/>
</dbReference>
<feature type="domain" description="Peptidase S1" evidence="7">
    <location>
        <begin position="1"/>
        <end position="150"/>
    </location>
</feature>
<dbReference type="SMR" id="B4IX50"/>
<reference evidence="8 9" key="1">
    <citation type="journal article" date="2007" name="Nature">
        <title>Evolution of genes and genomes on the Drosophila phylogeny.</title>
        <authorList>
            <consortium name="Drosophila 12 Genomes Consortium"/>
            <person name="Clark A.G."/>
            <person name="Eisen M.B."/>
            <person name="Smith D.R."/>
            <person name="Bergman C.M."/>
            <person name="Oliver B."/>
            <person name="Markow T.A."/>
            <person name="Kaufman T.C."/>
            <person name="Kellis M."/>
            <person name="Gelbart W."/>
            <person name="Iyer V.N."/>
            <person name="Pollard D.A."/>
            <person name="Sackton T.B."/>
            <person name="Larracuente A.M."/>
            <person name="Singh N.D."/>
            <person name="Abad J.P."/>
            <person name="Abt D.N."/>
            <person name="Adryan B."/>
            <person name="Aguade M."/>
            <person name="Akashi H."/>
            <person name="Anderson W.W."/>
            <person name="Aquadro C.F."/>
            <person name="Ardell D.H."/>
            <person name="Arguello R."/>
            <person name="Artieri C.G."/>
            <person name="Barbash D.A."/>
            <person name="Barker D."/>
            <person name="Barsanti P."/>
            <person name="Batterham P."/>
            <person name="Batzoglou S."/>
            <person name="Begun D."/>
            <person name="Bhutkar A."/>
            <person name="Blanco E."/>
            <person name="Bosak S.A."/>
            <person name="Bradley R.K."/>
            <person name="Brand A.D."/>
            <person name="Brent M.R."/>
            <person name="Brooks A.N."/>
            <person name="Brown R.H."/>
            <person name="Butlin R.K."/>
            <person name="Caggese C."/>
            <person name="Calvi B.R."/>
            <person name="Bernardo de Carvalho A."/>
            <person name="Caspi A."/>
            <person name="Castrezana S."/>
            <person name="Celniker S.E."/>
            <person name="Chang J.L."/>
            <person name="Chapple C."/>
            <person name="Chatterji S."/>
            <person name="Chinwalla A."/>
            <person name="Civetta A."/>
            <person name="Clifton S.W."/>
            <person name="Comeron J.M."/>
            <person name="Costello J.C."/>
            <person name="Coyne J.A."/>
            <person name="Daub J."/>
            <person name="David R.G."/>
            <person name="Delcher A.L."/>
            <person name="Delehaunty K."/>
            <person name="Do C.B."/>
            <person name="Ebling H."/>
            <person name="Edwards K."/>
            <person name="Eickbush T."/>
            <person name="Evans J.D."/>
            <person name="Filipski A."/>
            <person name="Findeiss S."/>
            <person name="Freyhult E."/>
            <person name="Fulton L."/>
            <person name="Fulton R."/>
            <person name="Garcia A.C."/>
            <person name="Gardiner A."/>
            <person name="Garfield D.A."/>
            <person name="Garvin B.E."/>
            <person name="Gibson G."/>
            <person name="Gilbert D."/>
            <person name="Gnerre S."/>
            <person name="Godfrey J."/>
            <person name="Good R."/>
            <person name="Gotea V."/>
            <person name="Gravely B."/>
            <person name="Greenberg A.J."/>
            <person name="Griffiths-Jones S."/>
            <person name="Gross S."/>
            <person name="Guigo R."/>
            <person name="Gustafson E.A."/>
            <person name="Haerty W."/>
            <person name="Hahn M.W."/>
            <person name="Halligan D.L."/>
            <person name="Halpern A.L."/>
            <person name="Halter G.M."/>
            <person name="Han M.V."/>
            <person name="Heger A."/>
            <person name="Hillier L."/>
            <person name="Hinrichs A.S."/>
            <person name="Holmes I."/>
            <person name="Hoskins R.A."/>
            <person name="Hubisz M.J."/>
            <person name="Hultmark D."/>
            <person name="Huntley M.A."/>
            <person name="Jaffe D.B."/>
            <person name="Jagadeeshan S."/>
            <person name="Jeck W.R."/>
            <person name="Johnson J."/>
            <person name="Jones C.D."/>
            <person name="Jordan W.C."/>
            <person name="Karpen G.H."/>
            <person name="Kataoka E."/>
            <person name="Keightley P.D."/>
            <person name="Kheradpour P."/>
            <person name="Kirkness E.F."/>
            <person name="Koerich L.B."/>
            <person name="Kristiansen K."/>
            <person name="Kudrna D."/>
            <person name="Kulathinal R.J."/>
            <person name="Kumar S."/>
            <person name="Kwok R."/>
            <person name="Lander E."/>
            <person name="Langley C.H."/>
            <person name="Lapoint R."/>
            <person name="Lazzaro B.P."/>
            <person name="Lee S.J."/>
            <person name="Levesque L."/>
            <person name="Li R."/>
            <person name="Lin C.F."/>
            <person name="Lin M.F."/>
            <person name="Lindblad-Toh K."/>
            <person name="Llopart A."/>
            <person name="Long M."/>
            <person name="Low L."/>
            <person name="Lozovsky E."/>
            <person name="Lu J."/>
            <person name="Luo M."/>
            <person name="Machado C.A."/>
            <person name="Makalowski W."/>
            <person name="Marzo M."/>
            <person name="Matsuda M."/>
            <person name="Matzkin L."/>
            <person name="McAllister B."/>
            <person name="McBride C.S."/>
            <person name="McKernan B."/>
            <person name="McKernan K."/>
            <person name="Mendez-Lago M."/>
            <person name="Minx P."/>
            <person name="Mollenhauer M.U."/>
            <person name="Montooth K."/>
            <person name="Mount S.M."/>
            <person name="Mu X."/>
            <person name="Myers E."/>
            <person name="Negre B."/>
            <person name="Newfeld S."/>
            <person name="Nielsen R."/>
            <person name="Noor M.A."/>
            <person name="O'Grady P."/>
            <person name="Pachter L."/>
            <person name="Papaceit M."/>
            <person name="Parisi M.J."/>
            <person name="Parisi M."/>
            <person name="Parts L."/>
            <person name="Pedersen J.S."/>
            <person name="Pesole G."/>
            <person name="Phillippy A.M."/>
            <person name="Ponting C.P."/>
            <person name="Pop M."/>
            <person name="Porcelli D."/>
            <person name="Powell J.R."/>
            <person name="Prohaska S."/>
            <person name="Pruitt K."/>
            <person name="Puig M."/>
            <person name="Quesneville H."/>
            <person name="Ram K.R."/>
            <person name="Rand D."/>
            <person name="Rasmussen M.D."/>
            <person name="Reed L.K."/>
            <person name="Reenan R."/>
            <person name="Reily A."/>
            <person name="Remington K.A."/>
            <person name="Rieger T.T."/>
            <person name="Ritchie M.G."/>
            <person name="Robin C."/>
            <person name="Rogers Y.H."/>
            <person name="Rohde C."/>
            <person name="Rozas J."/>
            <person name="Rubenfield M.J."/>
            <person name="Ruiz A."/>
            <person name="Russo S."/>
            <person name="Salzberg S.L."/>
            <person name="Sanchez-Gracia A."/>
            <person name="Saranga D.J."/>
            <person name="Sato H."/>
            <person name="Schaeffer S.W."/>
            <person name="Schatz M.C."/>
            <person name="Schlenke T."/>
            <person name="Schwartz R."/>
            <person name="Segarra C."/>
            <person name="Singh R.S."/>
            <person name="Sirot L."/>
            <person name="Sirota M."/>
            <person name="Sisneros N.B."/>
            <person name="Smith C.D."/>
            <person name="Smith T.F."/>
            <person name="Spieth J."/>
            <person name="Stage D.E."/>
            <person name="Stark A."/>
            <person name="Stephan W."/>
            <person name="Strausberg R.L."/>
            <person name="Strempel S."/>
            <person name="Sturgill D."/>
            <person name="Sutton G."/>
            <person name="Sutton G.G."/>
            <person name="Tao W."/>
            <person name="Teichmann S."/>
            <person name="Tobari Y.N."/>
            <person name="Tomimura Y."/>
            <person name="Tsolas J.M."/>
            <person name="Valente V.L."/>
            <person name="Venter E."/>
            <person name="Venter J.C."/>
            <person name="Vicario S."/>
            <person name="Vieira F.G."/>
            <person name="Vilella A.J."/>
            <person name="Villasante A."/>
            <person name="Walenz B."/>
            <person name="Wang J."/>
            <person name="Wasserman M."/>
            <person name="Watts T."/>
            <person name="Wilson D."/>
            <person name="Wilson R.K."/>
            <person name="Wing R.A."/>
            <person name="Wolfner M.F."/>
            <person name="Wong A."/>
            <person name="Wong G.K."/>
            <person name="Wu C.I."/>
            <person name="Wu G."/>
            <person name="Yamamoto D."/>
            <person name="Yang H.P."/>
            <person name="Yang S.P."/>
            <person name="Yorke J.A."/>
            <person name="Yoshida K."/>
            <person name="Zdobnov E."/>
            <person name="Zhang P."/>
            <person name="Zhang Y."/>
            <person name="Zimin A.V."/>
            <person name="Baldwin J."/>
            <person name="Abdouelleil A."/>
            <person name="Abdulkadir J."/>
            <person name="Abebe A."/>
            <person name="Abera B."/>
            <person name="Abreu J."/>
            <person name="Acer S.C."/>
            <person name="Aftuck L."/>
            <person name="Alexander A."/>
            <person name="An P."/>
            <person name="Anderson E."/>
            <person name="Anderson S."/>
            <person name="Arachi H."/>
            <person name="Azer M."/>
            <person name="Bachantsang P."/>
            <person name="Barry A."/>
            <person name="Bayul T."/>
            <person name="Berlin A."/>
            <person name="Bessette D."/>
            <person name="Bloom T."/>
            <person name="Blye J."/>
            <person name="Boguslavskiy L."/>
            <person name="Bonnet C."/>
            <person name="Boukhgalter B."/>
            <person name="Bourzgui I."/>
            <person name="Brown A."/>
            <person name="Cahill P."/>
            <person name="Channer S."/>
            <person name="Cheshatsang Y."/>
            <person name="Chuda L."/>
            <person name="Citroen M."/>
            <person name="Collymore A."/>
            <person name="Cooke P."/>
            <person name="Costello M."/>
            <person name="D'Aco K."/>
            <person name="Daza R."/>
            <person name="De Haan G."/>
            <person name="DeGray S."/>
            <person name="DeMaso C."/>
            <person name="Dhargay N."/>
            <person name="Dooley K."/>
            <person name="Dooley E."/>
            <person name="Doricent M."/>
            <person name="Dorje P."/>
            <person name="Dorjee K."/>
            <person name="Dupes A."/>
            <person name="Elong R."/>
            <person name="Falk J."/>
            <person name="Farina A."/>
            <person name="Faro S."/>
            <person name="Ferguson D."/>
            <person name="Fisher S."/>
            <person name="Foley C.D."/>
            <person name="Franke A."/>
            <person name="Friedrich D."/>
            <person name="Gadbois L."/>
            <person name="Gearin G."/>
            <person name="Gearin C.R."/>
            <person name="Giannoukos G."/>
            <person name="Goode T."/>
            <person name="Graham J."/>
            <person name="Grandbois E."/>
            <person name="Grewal S."/>
            <person name="Gyaltsen K."/>
            <person name="Hafez N."/>
            <person name="Hagos B."/>
            <person name="Hall J."/>
            <person name="Henson C."/>
            <person name="Hollinger A."/>
            <person name="Honan T."/>
            <person name="Huard M.D."/>
            <person name="Hughes L."/>
            <person name="Hurhula B."/>
            <person name="Husby M.E."/>
            <person name="Kamat A."/>
            <person name="Kanga B."/>
            <person name="Kashin S."/>
            <person name="Khazanovich D."/>
            <person name="Kisner P."/>
            <person name="Lance K."/>
            <person name="Lara M."/>
            <person name="Lee W."/>
            <person name="Lennon N."/>
            <person name="Letendre F."/>
            <person name="LeVine R."/>
            <person name="Lipovsky A."/>
            <person name="Liu X."/>
            <person name="Liu J."/>
            <person name="Liu S."/>
            <person name="Lokyitsang T."/>
            <person name="Lokyitsang Y."/>
            <person name="Lubonja R."/>
            <person name="Lui A."/>
            <person name="MacDonald P."/>
            <person name="Magnisalis V."/>
            <person name="Maru K."/>
            <person name="Matthews C."/>
            <person name="McCusker W."/>
            <person name="McDonough S."/>
            <person name="Mehta T."/>
            <person name="Meldrim J."/>
            <person name="Meneus L."/>
            <person name="Mihai O."/>
            <person name="Mihalev A."/>
            <person name="Mihova T."/>
            <person name="Mittelman R."/>
            <person name="Mlenga V."/>
            <person name="Montmayeur A."/>
            <person name="Mulrain L."/>
            <person name="Navidi A."/>
            <person name="Naylor J."/>
            <person name="Negash T."/>
            <person name="Nguyen T."/>
            <person name="Nguyen N."/>
            <person name="Nicol R."/>
            <person name="Norbu C."/>
            <person name="Norbu N."/>
            <person name="Novod N."/>
            <person name="O'Neill B."/>
            <person name="Osman S."/>
            <person name="Markiewicz E."/>
            <person name="Oyono O.L."/>
            <person name="Patti C."/>
            <person name="Phunkhang P."/>
            <person name="Pierre F."/>
            <person name="Priest M."/>
            <person name="Raghuraman S."/>
            <person name="Rege F."/>
            <person name="Reyes R."/>
            <person name="Rise C."/>
            <person name="Rogov P."/>
            <person name="Ross K."/>
            <person name="Ryan E."/>
            <person name="Settipalli S."/>
            <person name="Shea T."/>
            <person name="Sherpa N."/>
            <person name="Shi L."/>
            <person name="Shih D."/>
            <person name="Sparrow T."/>
            <person name="Spaulding J."/>
            <person name="Stalker J."/>
            <person name="Stange-Thomann N."/>
            <person name="Stavropoulos S."/>
            <person name="Stone C."/>
            <person name="Strader C."/>
            <person name="Tesfaye S."/>
            <person name="Thomson T."/>
            <person name="Thoulutsang Y."/>
            <person name="Thoulutsang D."/>
            <person name="Topham K."/>
            <person name="Topping I."/>
            <person name="Tsamla T."/>
            <person name="Vassiliev H."/>
            <person name="Vo A."/>
            <person name="Wangchuk T."/>
            <person name="Wangdi T."/>
            <person name="Weiand M."/>
            <person name="Wilkinson J."/>
            <person name="Wilson A."/>
            <person name="Yadav S."/>
            <person name="Young G."/>
            <person name="Yu Q."/>
            <person name="Zembek L."/>
            <person name="Zhong D."/>
            <person name="Zimmer A."/>
            <person name="Zwirko Z."/>
            <person name="Jaffe D.B."/>
            <person name="Alvarez P."/>
            <person name="Brockman W."/>
            <person name="Butler J."/>
            <person name="Chin C."/>
            <person name="Gnerre S."/>
            <person name="Grabherr M."/>
            <person name="Kleber M."/>
            <person name="Mauceli E."/>
            <person name="MacCallum I."/>
        </authorList>
    </citation>
    <scope>NUCLEOTIDE SEQUENCE [LARGE SCALE GENOMIC DNA]</scope>
    <source>
        <strain evidence="9">Tucson 15287-2541.00</strain>
    </source>
</reference>
<evidence type="ECO:0000256" key="3">
    <source>
        <dbReference type="ARBA" id="ARBA00022801"/>
    </source>
</evidence>
<dbReference type="InterPro" id="IPR001254">
    <property type="entry name" value="Trypsin_dom"/>
</dbReference>
<dbReference type="InterPro" id="IPR018114">
    <property type="entry name" value="TRYPSIN_HIS"/>
</dbReference>
<dbReference type="HOGENOM" id="CLU_1715152_0_0_1"/>
<dbReference type="InParanoid" id="B4IX50"/>
<evidence type="ECO:0000256" key="5">
    <source>
        <dbReference type="ARBA" id="ARBA00023157"/>
    </source>
</evidence>
<dbReference type="InterPro" id="IPR033116">
    <property type="entry name" value="TRYPSIN_SER"/>
</dbReference>
<gene>
    <name evidence="8" type="primary">Dgri\GH15249</name>
    <name evidence="8" type="ORF">Dgri_GH15249</name>
</gene>
<dbReference type="GO" id="GO:0004252">
    <property type="term" value="F:serine-type endopeptidase activity"/>
    <property type="evidence" value="ECO:0007669"/>
    <property type="project" value="InterPro"/>
</dbReference>
<evidence type="ECO:0000313" key="8">
    <source>
        <dbReference type="EMBL" id="EDV96356.1"/>
    </source>
</evidence>
<evidence type="ECO:0000256" key="6">
    <source>
        <dbReference type="RuleBase" id="RU363034"/>
    </source>
</evidence>
<name>B4IX50_DROGR</name>
<dbReference type="AlphaFoldDB" id="B4IX50"/>